<proteinExistence type="predicted"/>
<dbReference type="Gene3D" id="2.60.120.260">
    <property type="entry name" value="Galactose-binding domain-like"/>
    <property type="match status" value="1"/>
</dbReference>
<dbReference type="InterPro" id="IPR003961">
    <property type="entry name" value="FN3_dom"/>
</dbReference>
<reference evidence="3" key="1">
    <citation type="submission" date="2018-05" db="EMBL/GenBank/DDBJ databases">
        <authorList>
            <person name="Lanie J.A."/>
            <person name="Ng W.-L."/>
            <person name="Kazmierczak K.M."/>
            <person name="Andrzejewski T.M."/>
            <person name="Davidsen T.M."/>
            <person name="Wayne K.J."/>
            <person name="Tettelin H."/>
            <person name="Glass J.I."/>
            <person name="Rusch D."/>
            <person name="Podicherti R."/>
            <person name="Tsui H.-C.T."/>
            <person name="Winkler M.E."/>
        </authorList>
    </citation>
    <scope>NUCLEOTIDE SEQUENCE</scope>
</reference>
<dbReference type="PROSITE" id="PS50853">
    <property type="entry name" value="FN3"/>
    <property type="match status" value="1"/>
</dbReference>
<dbReference type="Gene3D" id="2.60.40.10">
    <property type="entry name" value="Immunoglobulins"/>
    <property type="match status" value="1"/>
</dbReference>
<dbReference type="SMART" id="SM00060">
    <property type="entry name" value="FN3"/>
    <property type="match status" value="1"/>
</dbReference>
<dbReference type="AlphaFoldDB" id="A0A382SQF3"/>
<evidence type="ECO:0000259" key="2">
    <source>
        <dbReference type="PROSITE" id="PS50853"/>
    </source>
</evidence>
<protein>
    <recommendedName>
        <fullName evidence="2">Fibronectin type-III domain-containing protein</fullName>
    </recommendedName>
</protein>
<dbReference type="SUPFAM" id="SSF49265">
    <property type="entry name" value="Fibronectin type III"/>
    <property type="match status" value="1"/>
</dbReference>
<feature type="domain" description="Fibronectin type-III" evidence="2">
    <location>
        <begin position="50"/>
        <end position="148"/>
    </location>
</feature>
<dbReference type="EMBL" id="UINC01130389">
    <property type="protein sequence ID" value="SVD11427.1"/>
    <property type="molecule type" value="Genomic_DNA"/>
</dbReference>
<dbReference type="CDD" id="cd00063">
    <property type="entry name" value="FN3"/>
    <property type="match status" value="1"/>
</dbReference>
<feature type="region of interest" description="Disordered" evidence="1">
    <location>
        <begin position="1"/>
        <end position="29"/>
    </location>
</feature>
<organism evidence="3">
    <name type="scientific">marine metagenome</name>
    <dbReference type="NCBI Taxonomy" id="408172"/>
    <lineage>
        <taxon>unclassified sequences</taxon>
        <taxon>metagenomes</taxon>
        <taxon>ecological metagenomes</taxon>
    </lineage>
</organism>
<dbReference type="InterPro" id="IPR013783">
    <property type="entry name" value="Ig-like_fold"/>
</dbReference>
<gene>
    <name evidence="3" type="ORF">METZ01_LOCUS364281</name>
</gene>
<feature type="non-terminal residue" evidence="3">
    <location>
        <position position="1"/>
    </location>
</feature>
<accession>A0A382SQF3</accession>
<dbReference type="SUPFAM" id="SSF49785">
    <property type="entry name" value="Galactose-binding domain-like"/>
    <property type="match status" value="1"/>
</dbReference>
<name>A0A382SQF3_9ZZZZ</name>
<dbReference type="InterPro" id="IPR008979">
    <property type="entry name" value="Galactose-bd-like_sf"/>
</dbReference>
<evidence type="ECO:0000313" key="3">
    <source>
        <dbReference type="EMBL" id="SVD11427.1"/>
    </source>
</evidence>
<evidence type="ECO:0000256" key="1">
    <source>
        <dbReference type="SAM" id="MobiDB-lite"/>
    </source>
</evidence>
<dbReference type="InterPro" id="IPR036116">
    <property type="entry name" value="FN3_sf"/>
</dbReference>
<sequence>ISSVSSGEHQLNMKKNMSDPQNTVNDTSGFTERTMNISVQEDLELSDLKLPKAVLLHQPTDITESRAFISWSPTDDEEFREYKLYRHHSSGLDETTGTLVHVSTFLSDTSFSDEQLDPFQNYFYRVYVMNDYGRIGGSNIVSLQTLNSQLISNGGFEELSGGVPVDWQLIPNSGDPGNYIQIDPNNAFEGNNSLKFHHAGSTGCWEMWISQDLDRSLLVGGASYELVLNYKGDFEGSESISLVLRNPTIDLWLYTPIEFYAVGEWYELSYEFGLPDDIGNNDINMNIHFCIQGVKSWWIDNVNLDRVE</sequence>